<reference evidence="2 3" key="1">
    <citation type="submission" date="2021-05" db="EMBL/GenBank/DDBJ databases">
        <title>Kineosporia and Streptomyces sp. nov. two new marine actinobacteria isolated from Coral.</title>
        <authorList>
            <person name="Buangrab K."/>
            <person name="Sutthacheep M."/>
            <person name="Yeemin T."/>
            <person name="Harunari E."/>
            <person name="Igarashi Y."/>
            <person name="Kanchanasin P."/>
            <person name="Tanasupawat S."/>
            <person name="Phongsopitanun W."/>
        </authorList>
    </citation>
    <scope>NUCLEOTIDE SEQUENCE [LARGE SCALE GENOMIC DNA]</scope>
    <source>
        <strain evidence="2 3">J2-2</strain>
    </source>
</reference>
<dbReference type="RefSeq" id="WP_214158160.1">
    <property type="nucleotide sequence ID" value="NZ_JAHBAY010000010.1"/>
</dbReference>
<evidence type="ECO:0000313" key="3">
    <source>
        <dbReference type="Proteomes" id="UP001197247"/>
    </source>
</evidence>
<feature type="compositionally biased region" description="Polar residues" evidence="1">
    <location>
        <begin position="1"/>
        <end position="21"/>
    </location>
</feature>
<protein>
    <submittedName>
        <fullName evidence="2">Uncharacterized protein</fullName>
    </submittedName>
</protein>
<feature type="region of interest" description="Disordered" evidence="1">
    <location>
        <begin position="1"/>
        <end position="38"/>
    </location>
</feature>
<accession>A0ABS5TQA6</accession>
<gene>
    <name evidence="2" type="ORF">KIH74_22805</name>
</gene>
<evidence type="ECO:0000256" key="1">
    <source>
        <dbReference type="SAM" id="MobiDB-lite"/>
    </source>
</evidence>
<keyword evidence="3" id="KW-1185">Reference proteome</keyword>
<organism evidence="2 3">
    <name type="scientific">Kineosporia corallincola</name>
    <dbReference type="NCBI Taxonomy" id="2835133"/>
    <lineage>
        <taxon>Bacteria</taxon>
        <taxon>Bacillati</taxon>
        <taxon>Actinomycetota</taxon>
        <taxon>Actinomycetes</taxon>
        <taxon>Kineosporiales</taxon>
        <taxon>Kineosporiaceae</taxon>
        <taxon>Kineosporia</taxon>
    </lineage>
</organism>
<proteinExistence type="predicted"/>
<sequence>MSHPFTSPVTTPGNADPSSGRSGRGYSADHPASKPSKARTISAGLGAAAALTIATAAFSALGSGDAHAATIQQARVKDVPAVQATQGPIRVPSGKLRCTRPGQWHATVHVTTTGTTKAGTHIASVQVQYQHGGRSTLAGQASSKKRTVPVTFCISPSQVEGGRGPIRGIASDVMEGGHSRSFIIRFSR</sequence>
<dbReference type="EMBL" id="JAHBAY010000010">
    <property type="protein sequence ID" value="MBT0771789.1"/>
    <property type="molecule type" value="Genomic_DNA"/>
</dbReference>
<evidence type="ECO:0000313" key="2">
    <source>
        <dbReference type="EMBL" id="MBT0771789.1"/>
    </source>
</evidence>
<comment type="caution">
    <text evidence="2">The sequence shown here is derived from an EMBL/GenBank/DDBJ whole genome shotgun (WGS) entry which is preliminary data.</text>
</comment>
<dbReference type="Proteomes" id="UP001197247">
    <property type="component" value="Unassembled WGS sequence"/>
</dbReference>
<name>A0ABS5TQA6_9ACTN</name>